<dbReference type="Gene3D" id="3.30.1360.180">
    <property type="match status" value="1"/>
</dbReference>
<gene>
    <name evidence="4" type="primary">C27A7.1</name>
    <name evidence="4" type="ORF">T05_6835</name>
</gene>
<dbReference type="SMART" id="SM00477">
    <property type="entry name" value="NUC"/>
    <property type="match status" value="1"/>
</dbReference>
<keyword evidence="2" id="KW-0325">Glycoprotein</keyword>
<dbReference type="InterPro" id="IPR020821">
    <property type="entry name" value="ENPP1-3/EXOG-like_nuc-like"/>
</dbReference>
<dbReference type="PANTHER" id="PTHR10151:SF114">
    <property type="entry name" value="ECTONUCLEOTIDE PYROPHOSPHATASE_PHOSPHODIESTERASE C27A7.3"/>
    <property type="match status" value="1"/>
</dbReference>
<organism evidence="4 5">
    <name type="scientific">Trichinella murrelli</name>
    <dbReference type="NCBI Taxonomy" id="144512"/>
    <lineage>
        <taxon>Eukaryota</taxon>
        <taxon>Metazoa</taxon>
        <taxon>Ecdysozoa</taxon>
        <taxon>Nematoda</taxon>
        <taxon>Enoplea</taxon>
        <taxon>Dorylaimia</taxon>
        <taxon>Trichinellida</taxon>
        <taxon>Trichinellidae</taxon>
        <taxon>Trichinella</taxon>
    </lineage>
</organism>
<feature type="domain" description="ENPP1-3/EXOG-like endonuclease/phosphodiesterase" evidence="3">
    <location>
        <begin position="539"/>
        <end position="796"/>
    </location>
</feature>
<dbReference type="GO" id="GO:0016787">
    <property type="term" value="F:hydrolase activity"/>
    <property type="evidence" value="ECO:0007669"/>
    <property type="project" value="UniProtKB-KW"/>
</dbReference>
<dbReference type="InterPro" id="IPR017850">
    <property type="entry name" value="Alkaline_phosphatase_core_sf"/>
</dbReference>
<name>A0A0V0T8U3_9BILA</name>
<evidence type="ECO:0000259" key="3">
    <source>
        <dbReference type="SMART" id="SM00477"/>
    </source>
</evidence>
<evidence type="ECO:0000256" key="2">
    <source>
        <dbReference type="ARBA" id="ARBA00023180"/>
    </source>
</evidence>
<dbReference type="GO" id="GO:0003676">
    <property type="term" value="F:nucleic acid binding"/>
    <property type="evidence" value="ECO:0007669"/>
    <property type="project" value="InterPro"/>
</dbReference>
<dbReference type="InterPro" id="IPR002591">
    <property type="entry name" value="Phosphodiest/P_Trfase"/>
</dbReference>
<evidence type="ECO:0000256" key="1">
    <source>
        <dbReference type="ARBA" id="ARBA00022801"/>
    </source>
</evidence>
<dbReference type="SUPFAM" id="SSF54060">
    <property type="entry name" value="His-Me finger endonucleases"/>
    <property type="match status" value="1"/>
</dbReference>
<dbReference type="GO" id="GO:0031674">
    <property type="term" value="C:I band"/>
    <property type="evidence" value="ECO:0007669"/>
    <property type="project" value="TreeGrafter"/>
</dbReference>
<dbReference type="Pfam" id="PF01663">
    <property type="entry name" value="Phosphodiest"/>
    <property type="match status" value="1"/>
</dbReference>
<evidence type="ECO:0000313" key="5">
    <source>
        <dbReference type="Proteomes" id="UP000055048"/>
    </source>
</evidence>
<evidence type="ECO:0000313" key="4">
    <source>
        <dbReference type="EMBL" id="KRX35451.1"/>
    </source>
</evidence>
<dbReference type="OrthoDB" id="415411at2759"/>
<proteinExistence type="predicted"/>
<keyword evidence="1" id="KW-0378">Hydrolase</keyword>
<dbReference type="AlphaFoldDB" id="A0A0V0T8U3"/>
<keyword evidence="5" id="KW-1185">Reference proteome</keyword>
<dbReference type="EMBL" id="JYDJ01000439">
    <property type="protein sequence ID" value="KRX35451.1"/>
    <property type="molecule type" value="Genomic_DNA"/>
</dbReference>
<dbReference type="GO" id="GO:0046872">
    <property type="term" value="F:metal ion binding"/>
    <property type="evidence" value="ECO:0007669"/>
    <property type="project" value="InterPro"/>
</dbReference>
<dbReference type="InterPro" id="IPR044925">
    <property type="entry name" value="His-Me_finger_sf"/>
</dbReference>
<dbReference type="SUPFAM" id="SSF53649">
    <property type="entry name" value="Alkaline phosphatase-like"/>
    <property type="match status" value="1"/>
</dbReference>
<dbReference type="Gene3D" id="3.40.570.10">
    <property type="entry name" value="Extracellular Endonuclease, subunit A"/>
    <property type="match status" value="1"/>
</dbReference>
<reference evidence="4 5" key="1">
    <citation type="submission" date="2015-01" db="EMBL/GenBank/DDBJ databases">
        <title>Evolution of Trichinella species and genotypes.</title>
        <authorList>
            <person name="Korhonen P.K."/>
            <person name="Edoardo P."/>
            <person name="Giuseppe L.R."/>
            <person name="Gasser R.B."/>
        </authorList>
    </citation>
    <scope>NUCLEOTIDE SEQUENCE [LARGE SCALE GENOMIC DNA]</scope>
    <source>
        <strain evidence="4">ISS417</strain>
    </source>
</reference>
<dbReference type="GO" id="GO:0055120">
    <property type="term" value="C:striated muscle dense body"/>
    <property type="evidence" value="ECO:0007669"/>
    <property type="project" value="TreeGrafter"/>
</dbReference>
<protein>
    <submittedName>
        <fullName evidence="4">Ectonucleotide pyrophosphatase/phosphodiesterase C27A7.1</fullName>
    </submittedName>
</protein>
<dbReference type="PANTHER" id="PTHR10151">
    <property type="entry name" value="ECTONUCLEOTIDE PYROPHOSPHATASE/PHOSPHODIESTERASE"/>
    <property type="match status" value="1"/>
</dbReference>
<dbReference type="InterPro" id="IPR044929">
    <property type="entry name" value="DNA/RNA_non-sp_Endonuclease_sf"/>
</dbReference>
<sequence length="811" mass="92350">MPAFSGTAPLEMMRSATITHNWQMSRTKWLLVCLAILIPLALLIALICVATSRKSQSPEVADSWHSDVCNRKRICPKHWDLPVVLMVSLDGFRADYLKRNKTKAMQKLIECGSTSPFMYASYPSKTFPNHYTIVTGLYPESHGIIDNRMLDKTISPIAEEQLFTMKHSDNPKWWLGEPIWNTVMKNGMKAAPFNWPGSDKYIQNMNGTYAEKYNSSLPFANRIDKVIKWLQLPDDQRPSLINVYFNQPDEDGHTYGPDSEALSDTLLFVDSVINYLFTELKTHDLIDCVNVIILADHALTLTVGMQKMIPEEVSVQKYFNGEENMNGIEVFSGPVARIMILNSSISVQTAENLLQCQPEFRVYNRMDVPKRLHFSSSNRIGDLVLDGNAGIQIWKTNKSWEVVGDHGFDFRIPTMHTLFVSTGPSIKEGYVVQEPFKNVEIYNLVADLLQLKSRASTNGTLGALHEIQINPPELDPPAVKQVPKCKYNVANASRCSLCTNIKLPSENCAANYRVNVCSESKENLCWIDGCGFTLWRDNHMHYTSMIETRITAKMQTASNAHTICTVISLENSLTCSQEETIESMLHEAGISLYPILPFVTDSAQKSTSDFLLPVLYSAKSAMYQTFYDGMTRTRGIDKIHNNDRAILGIWNVVLSKTLEYSKQYGDLVAISGPIFDYNHDGLADHEELIDKHKIHSTVIPTHYYLILLRCDQPWRDDNVCDGNSEVMSFAIPHRKQIQNCQVKRKAKSHYLLPISVHFHCYIITVTSEEYMYTHTATVHDIELLTGLRFFDNWEFSKAQNHRRHINQQLWS</sequence>
<dbReference type="CDD" id="cd16018">
    <property type="entry name" value="Enpp"/>
    <property type="match status" value="1"/>
</dbReference>
<dbReference type="STRING" id="144512.A0A0V0T8U3"/>
<comment type="caution">
    <text evidence="4">The sequence shown here is derived from an EMBL/GenBank/DDBJ whole genome shotgun (WGS) entry which is preliminary data.</text>
</comment>
<dbReference type="Proteomes" id="UP000055048">
    <property type="component" value="Unassembled WGS sequence"/>
</dbReference>
<accession>A0A0V0T8U3</accession>
<dbReference type="Gene3D" id="3.40.720.10">
    <property type="entry name" value="Alkaline Phosphatase, subunit A"/>
    <property type="match status" value="1"/>
</dbReference>
<dbReference type="GO" id="GO:0016529">
    <property type="term" value="C:sarcoplasmic reticulum"/>
    <property type="evidence" value="ECO:0007669"/>
    <property type="project" value="TreeGrafter"/>
</dbReference>